<name>A0A383DU56_9ZZZZ</name>
<evidence type="ECO:0008006" key="2">
    <source>
        <dbReference type="Google" id="ProtNLM"/>
    </source>
</evidence>
<protein>
    <recommendedName>
        <fullName evidence="2">SnoaL-like domain-containing protein</fullName>
    </recommendedName>
</protein>
<evidence type="ECO:0000313" key="1">
    <source>
        <dbReference type="EMBL" id="SVE48031.1"/>
    </source>
</evidence>
<proteinExistence type="predicted"/>
<reference evidence="1" key="1">
    <citation type="submission" date="2018-05" db="EMBL/GenBank/DDBJ databases">
        <authorList>
            <person name="Lanie J.A."/>
            <person name="Ng W.-L."/>
            <person name="Kazmierczak K.M."/>
            <person name="Andrzejewski T.M."/>
            <person name="Davidsen T.M."/>
            <person name="Wayne K.J."/>
            <person name="Tettelin H."/>
            <person name="Glass J.I."/>
            <person name="Rusch D."/>
            <person name="Podicherti R."/>
            <person name="Tsui H.-C.T."/>
            <person name="Winkler M.E."/>
        </authorList>
    </citation>
    <scope>NUCLEOTIDE SEQUENCE</scope>
</reference>
<sequence length="154" mass="17286">MKPLINTTLLFLLLIGLAGVASGQDAPNPNEVALQATDNFLKAFNAKDAVEWAATLNYPHIRFSNGSVTTWDSEEEYAEMAKSRFITLVSNGWNYSRWLKREVTLSSEDKIHVSMEFERFNAEDESLGVYQALYIVTDINGDWGIQGISTITPY</sequence>
<dbReference type="EMBL" id="UINC01220217">
    <property type="protein sequence ID" value="SVE48031.1"/>
    <property type="molecule type" value="Genomic_DNA"/>
</dbReference>
<dbReference type="AlphaFoldDB" id="A0A383DU56"/>
<gene>
    <name evidence="1" type="ORF">METZ01_LOCUS500885</name>
</gene>
<accession>A0A383DU56</accession>
<organism evidence="1">
    <name type="scientific">marine metagenome</name>
    <dbReference type="NCBI Taxonomy" id="408172"/>
    <lineage>
        <taxon>unclassified sequences</taxon>
        <taxon>metagenomes</taxon>
        <taxon>ecological metagenomes</taxon>
    </lineage>
</organism>